<evidence type="ECO:0000313" key="3">
    <source>
        <dbReference type="Proteomes" id="UP001321700"/>
    </source>
</evidence>
<evidence type="ECO:0000313" key="2">
    <source>
        <dbReference type="EMBL" id="MDT7518446.1"/>
    </source>
</evidence>
<dbReference type="RefSeq" id="WP_313874204.1">
    <property type="nucleotide sequence ID" value="NZ_JAVBIK010000001.1"/>
</dbReference>
<reference evidence="2 3" key="1">
    <citation type="submission" date="2023-08" db="EMBL/GenBank/DDBJ databases">
        <title>Rhodoferax potami sp. nov. and Rhodoferax mekongensis sp. nov., isolated from the Mekong River in Thailand.</title>
        <authorList>
            <person name="Kitikhun S."/>
            <person name="Charoenyingcharoen P."/>
            <person name="Siriarchawattana P."/>
            <person name="Likhitrattanapisal S."/>
            <person name="Nilsakha T."/>
            <person name="Chanpet A."/>
            <person name="Rattanawaree P."/>
            <person name="Ingsriswang S."/>
        </authorList>
    </citation>
    <scope>NUCLEOTIDE SEQUENCE [LARGE SCALE GENOMIC DNA]</scope>
    <source>
        <strain evidence="2 3">TBRC 17660</strain>
    </source>
</reference>
<dbReference type="Gene3D" id="1.10.3210.10">
    <property type="entry name" value="Hypothetical protein af1432"/>
    <property type="match status" value="1"/>
</dbReference>
<dbReference type="PROSITE" id="PS51833">
    <property type="entry name" value="HDOD"/>
    <property type="match status" value="1"/>
</dbReference>
<dbReference type="EMBL" id="JAVBIK010000001">
    <property type="protein sequence ID" value="MDT7518446.1"/>
    <property type="molecule type" value="Genomic_DNA"/>
</dbReference>
<name>A0ABU3KL19_9BURK</name>
<dbReference type="Proteomes" id="UP001321700">
    <property type="component" value="Unassembled WGS sequence"/>
</dbReference>
<evidence type="ECO:0000259" key="1">
    <source>
        <dbReference type="PROSITE" id="PS51833"/>
    </source>
</evidence>
<dbReference type="InterPro" id="IPR013976">
    <property type="entry name" value="HDOD"/>
</dbReference>
<sequence length="406" mass="44997">MSSSVLGSITIGYEALWDQWRKRMGVRLWLDPDSSSAVDATHLIESLQELWPASREICLLHARTPSLLADLLDHSSAPNIWVEVPEHWLNDALLAGRVRKAQQRGVKLVWCGEPGERPQADMAQWFHSTVLSLTPAQALGALRAALQRSQDGSSAASRPPESPVQSGQLYESLASQALVEHALDQQHVRAVSGWPAEEVLYAYRYRQIQPARQALLDLVKAIDADESLDALEHAMGREPLLCYRFMRFANSAALGLRNEIGSLRQALMTLGYSRLRAWLMEHLPHASADSNIDPIRHNMVLRARIMEHLADAGVEDELRREVFLCGVFSQVDVLLGENLGAALHRLPLPGRVASAVVGQTGPYAPWLEVAAALEGRNTKVIREVCRAHQIPADEVNRALLRALAQH</sequence>
<dbReference type="SUPFAM" id="SSF109604">
    <property type="entry name" value="HD-domain/PDEase-like"/>
    <property type="match status" value="1"/>
</dbReference>
<proteinExistence type="predicted"/>
<organism evidence="2 3">
    <name type="scientific">Rhodoferax potami</name>
    <dbReference type="NCBI Taxonomy" id="3068338"/>
    <lineage>
        <taxon>Bacteria</taxon>
        <taxon>Pseudomonadati</taxon>
        <taxon>Pseudomonadota</taxon>
        <taxon>Betaproteobacteria</taxon>
        <taxon>Burkholderiales</taxon>
        <taxon>Comamonadaceae</taxon>
        <taxon>Rhodoferax</taxon>
    </lineage>
</organism>
<accession>A0ABU3KL19</accession>
<dbReference type="InterPro" id="IPR052340">
    <property type="entry name" value="RNase_Y/CdgJ"/>
</dbReference>
<dbReference type="Pfam" id="PF08668">
    <property type="entry name" value="HDOD"/>
    <property type="match status" value="1"/>
</dbReference>
<dbReference type="PANTHER" id="PTHR33525:SF4">
    <property type="entry name" value="CYCLIC DI-GMP PHOSPHODIESTERASE CDGJ"/>
    <property type="match status" value="1"/>
</dbReference>
<comment type="caution">
    <text evidence="2">The sequence shown here is derived from an EMBL/GenBank/DDBJ whole genome shotgun (WGS) entry which is preliminary data.</text>
</comment>
<dbReference type="PANTHER" id="PTHR33525">
    <property type="match status" value="1"/>
</dbReference>
<feature type="domain" description="HDOD" evidence="1">
    <location>
        <begin position="208"/>
        <end position="394"/>
    </location>
</feature>
<gene>
    <name evidence="2" type="ORF">RAE19_06945</name>
</gene>
<keyword evidence="3" id="KW-1185">Reference proteome</keyword>
<protein>
    <submittedName>
        <fullName evidence="2">HDOD domain-containing protein</fullName>
    </submittedName>
</protein>